<accession>A0A0A9H1Z6</accession>
<reference evidence="1" key="2">
    <citation type="journal article" date="2015" name="Data Brief">
        <title>Shoot transcriptome of the giant reed, Arundo donax.</title>
        <authorList>
            <person name="Barrero R.A."/>
            <person name="Guerrero F.D."/>
            <person name="Moolhuijzen P."/>
            <person name="Goolsby J.A."/>
            <person name="Tidwell J."/>
            <person name="Bellgard S.E."/>
            <person name="Bellgard M.I."/>
        </authorList>
    </citation>
    <scope>NUCLEOTIDE SEQUENCE</scope>
    <source>
        <tissue evidence="1">Shoot tissue taken approximately 20 cm above the soil surface</tissue>
    </source>
</reference>
<proteinExistence type="predicted"/>
<dbReference type="EMBL" id="GBRH01168077">
    <property type="protein sequence ID" value="JAE29819.1"/>
    <property type="molecule type" value="Transcribed_RNA"/>
</dbReference>
<sequence length="62" mass="7216">MATPSSRYYPCLVRLLDQLPYHVLKQGPDVEGLRHNEQWTALKINAFHHWTLAHHPCQRGLA</sequence>
<name>A0A0A9H1Z6_ARUDO</name>
<organism evidence="1">
    <name type="scientific">Arundo donax</name>
    <name type="common">Giant reed</name>
    <name type="synonym">Donax arundinaceus</name>
    <dbReference type="NCBI Taxonomy" id="35708"/>
    <lineage>
        <taxon>Eukaryota</taxon>
        <taxon>Viridiplantae</taxon>
        <taxon>Streptophyta</taxon>
        <taxon>Embryophyta</taxon>
        <taxon>Tracheophyta</taxon>
        <taxon>Spermatophyta</taxon>
        <taxon>Magnoliopsida</taxon>
        <taxon>Liliopsida</taxon>
        <taxon>Poales</taxon>
        <taxon>Poaceae</taxon>
        <taxon>PACMAD clade</taxon>
        <taxon>Arundinoideae</taxon>
        <taxon>Arundineae</taxon>
        <taxon>Arundo</taxon>
    </lineage>
</organism>
<evidence type="ECO:0000313" key="1">
    <source>
        <dbReference type="EMBL" id="JAE29819.1"/>
    </source>
</evidence>
<dbReference type="AlphaFoldDB" id="A0A0A9H1Z6"/>
<protein>
    <submittedName>
        <fullName evidence="1">Uncharacterized protein</fullName>
    </submittedName>
</protein>
<reference evidence="1" key="1">
    <citation type="submission" date="2014-09" db="EMBL/GenBank/DDBJ databases">
        <authorList>
            <person name="Magalhaes I.L.F."/>
            <person name="Oliveira U."/>
            <person name="Santos F.R."/>
            <person name="Vidigal T.H.D.A."/>
            <person name="Brescovit A.D."/>
            <person name="Santos A.J."/>
        </authorList>
    </citation>
    <scope>NUCLEOTIDE SEQUENCE</scope>
    <source>
        <tissue evidence="1">Shoot tissue taken approximately 20 cm above the soil surface</tissue>
    </source>
</reference>